<keyword evidence="2" id="KW-1185">Reference proteome</keyword>
<gene>
    <name evidence="1" type="ORF">AJ78_03706</name>
</gene>
<dbReference type="OrthoDB" id="10369699at2759"/>
<dbReference type="Proteomes" id="UP000182235">
    <property type="component" value="Unassembled WGS sequence"/>
</dbReference>
<evidence type="ECO:0000313" key="1">
    <source>
        <dbReference type="EMBL" id="OJD16126.1"/>
    </source>
</evidence>
<dbReference type="VEuPathDB" id="FungiDB:AJ78_03706"/>
<comment type="caution">
    <text evidence="1">The sequence shown here is derived from an EMBL/GenBank/DDBJ whole genome shotgun (WGS) entry which is preliminary data.</text>
</comment>
<dbReference type="EMBL" id="LGRN01000122">
    <property type="protein sequence ID" value="OJD16126.1"/>
    <property type="molecule type" value="Genomic_DNA"/>
</dbReference>
<reference evidence="1 2" key="1">
    <citation type="submission" date="2015-07" db="EMBL/GenBank/DDBJ databases">
        <title>Emmonsia species relationships and genome sequence.</title>
        <authorList>
            <consortium name="The Broad Institute Genomics Platform"/>
            <person name="Cuomo C.A."/>
            <person name="Munoz J.F."/>
            <person name="Imamovic A."/>
            <person name="Priest M.E."/>
            <person name="Young S."/>
            <person name="Clay O.K."/>
            <person name="McEwen J.G."/>
        </authorList>
    </citation>
    <scope>NUCLEOTIDE SEQUENCE [LARGE SCALE GENOMIC DNA]</scope>
    <source>
        <strain evidence="1 2">UAMH 9510</strain>
    </source>
</reference>
<evidence type="ECO:0000313" key="2">
    <source>
        <dbReference type="Proteomes" id="UP000182235"/>
    </source>
</evidence>
<proteinExistence type="predicted"/>
<accession>A0A1J9PJB1</accession>
<protein>
    <submittedName>
        <fullName evidence="1">Uncharacterized protein</fullName>
    </submittedName>
</protein>
<name>A0A1J9PJB1_9EURO</name>
<dbReference type="AlphaFoldDB" id="A0A1J9PJB1"/>
<organism evidence="1 2">
    <name type="scientific">Emergomyces pasteurianus Ep9510</name>
    <dbReference type="NCBI Taxonomy" id="1447872"/>
    <lineage>
        <taxon>Eukaryota</taxon>
        <taxon>Fungi</taxon>
        <taxon>Dikarya</taxon>
        <taxon>Ascomycota</taxon>
        <taxon>Pezizomycotina</taxon>
        <taxon>Eurotiomycetes</taxon>
        <taxon>Eurotiomycetidae</taxon>
        <taxon>Onygenales</taxon>
        <taxon>Ajellomycetaceae</taxon>
        <taxon>Emergomyces</taxon>
    </lineage>
</organism>
<sequence length="175" mass="19673">MAPSRLAHVWARNATSKPTDRSKLPPSDHWEGDALWETLDKQECIIVPLSQVKILKLVFKRDRDEMLSTCSAKNISHTFLTLADDPIIIDESMSPTNLPCGFDQFVAIPSLQRNIEKVPGGYKVYANMTLNDLQELGGWNCWQFTTPGTMNVAERGHVDYICTTAGRWFNLSTSS</sequence>